<keyword evidence="1" id="KW-0732">Signal</keyword>
<dbReference type="AlphaFoldDB" id="A0A9X1SHN8"/>
<evidence type="ECO:0000313" key="2">
    <source>
        <dbReference type="EMBL" id="MCC9630312.1"/>
    </source>
</evidence>
<dbReference type="Gene3D" id="2.60.40.420">
    <property type="entry name" value="Cupredoxins - blue copper proteins"/>
    <property type="match status" value="1"/>
</dbReference>
<feature type="signal peptide" evidence="1">
    <location>
        <begin position="1"/>
        <end position="28"/>
    </location>
</feature>
<dbReference type="InterPro" id="IPR008972">
    <property type="entry name" value="Cupredoxin"/>
</dbReference>
<evidence type="ECO:0000313" key="3">
    <source>
        <dbReference type="Proteomes" id="UP001139103"/>
    </source>
</evidence>
<name>A0A9X1SHN8_9BACT</name>
<protein>
    <recommendedName>
        <fullName evidence="4">Rhamnogalacturonan lyase domain-containing protein</fullName>
    </recommendedName>
</protein>
<organism evidence="2 3">
    <name type="scientific">Blastopirellula sediminis</name>
    <dbReference type="NCBI Taxonomy" id="2894196"/>
    <lineage>
        <taxon>Bacteria</taxon>
        <taxon>Pseudomonadati</taxon>
        <taxon>Planctomycetota</taxon>
        <taxon>Planctomycetia</taxon>
        <taxon>Pirellulales</taxon>
        <taxon>Pirellulaceae</taxon>
        <taxon>Blastopirellula</taxon>
    </lineage>
</organism>
<dbReference type="SUPFAM" id="SSF49464">
    <property type="entry name" value="Carboxypeptidase regulatory domain-like"/>
    <property type="match status" value="1"/>
</dbReference>
<dbReference type="EMBL" id="JAJKFT010000010">
    <property type="protein sequence ID" value="MCC9630312.1"/>
    <property type="molecule type" value="Genomic_DNA"/>
</dbReference>
<sequence length="263" mass="28852">MPKERAIRTPALLLTLSLILFASSAAHAQWGSLTGKFVVKGMTPPPLRLKVDKDVEVCGKKPIFAETLLVGPNGELKNVAVWITPARGKSAPEPHPNYLQLANVPINVDNLACVYTPHMEVIWTKRPVHFRNQDPIAHNFSVTGFNTTFNVLVPPDGAHVQTFEKEEKSPIPAACTIHPWMKAQLLVRDSPYAAASDDNGAFTIADLPAGKWEFSFWHEAGGYLKNLKIGDEKTDRKGVCEITIEPGKMTDLGQIVIDAGDLK</sequence>
<proteinExistence type="predicted"/>
<dbReference type="SUPFAM" id="SSF49503">
    <property type="entry name" value="Cupredoxins"/>
    <property type="match status" value="1"/>
</dbReference>
<comment type="caution">
    <text evidence="2">The sequence shown here is derived from an EMBL/GenBank/DDBJ whole genome shotgun (WGS) entry which is preliminary data.</text>
</comment>
<evidence type="ECO:0008006" key="4">
    <source>
        <dbReference type="Google" id="ProtNLM"/>
    </source>
</evidence>
<accession>A0A9X1SHN8</accession>
<gene>
    <name evidence="2" type="ORF">LOC68_18105</name>
</gene>
<keyword evidence="3" id="KW-1185">Reference proteome</keyword>
<reference evidence="2" key="1">
    <citation type="submission" date="2021-11" db="EMBL/GenBank/DDBJ databases">
        <title>Genome sequence.</title>
        <authorList>
            <person name="Sun Q."/>
        </authorList>
    </citation>
    <scope>NUCLEOTIDE SEQUENCE</scope>
    <source>
        <strain evidence="2">JC732</strain>
    </source>
</reference>
<dbReference type="InterPro" id="IPR008969">
    <property type="entry name" value="CarboxyPept-like_regulatory"/>
</dbReference>
<evidence type="ECO:0000256" key="1">
    <source>
        <dbReference type="SAM" id="SignalP"/>
    </source>
</evidence>
<feature type="chain" id="PRO_5040885426" description="Rhamnogalacturonan lyase domain-containing protein" evidence="1">
    <location>
        <begin position="29"/>
        <end position="263"/>
    </location>
</feature>
<dbReference type="RefSeq" id="WP_230221337.1">
    <property type="nucleotide sequence ID" value="NZ_JAJKFT010000010.1"/>
</dbReference>
<dbReference type="Proteomes" id="UP001139103">
    <property type="component" value="Unassembled WGS sequence"/>
</dbReference>